<evidence type="ECO:0000256" key="3">
    <source>
        <dbReference type="ARBA" id="ARBA00012916"/>
    </source>
</evidence>
<dbReference type="GO" id="GO:0004360">
    <property type="term" value="F:glutamine-fructose-6-phosphate transaminase (isomerizing) activity"/>
    <property type="evidence" value="ECO:0007669"/>
    <property type="project" value="UniProtKB-UniRule"/>
</dbReference>
<evidence type="ECO:0000256" key="5">
    <source>
        <dbReference type="ARBA" id="ARBA00022490"/>
    </source>
</evidence>
<sequence>MCGIVGYIGTLPAAPILLDGLTKLEYRGYDSAGISVYDGQNIHTVKTKGKIKELRAMVHDGQDLAGTVGIGHTRWATHGAPSDINSHPHTNANDTIAVVHNGIIENYLELKKRLQRRGYQFQSETDTEVVTLMLDHYFNGDILSTVVRVMHRLEGSYALGILNKDNPDEIIAVKKDSPLIVGLGEDGNYIASDIPAILKHTRKIYILEDGEIVRLTKDSVTVYNADLEVVDKEITQIQWDVSAAEKGGYEHFMMKEIHEEPKAVRDTVNPRIRDGEVFIHELRMTPEQIAKIHKIFIIACGSAYHAGVTGKYVIESMARIPVEVDLASEFRYRDPILDENMLAIIISQSGETADTLAAMREAKRQGVRTLAVVNVVGSSIAREADDVLYTWAGPEIAVATTKGYISQLAALYLLGLHFGRTLGRIKDQDYHEMIEELQVLPDKIETLLEQKERIQYLATKYIGLKDVFFMGRGIDYATALEASLKLKEISYVHSEAYAAGEMKHGTISLIEDGSLVVGLVTQEQLYGKIISNIVEVRTRGAFVLAVTNEDHKDIEKNADYVFYIPKTHKNFTGLLATIPLQLFAYYVAVAKGCDVDQPRNLAKSVTVE</sequence>
<dbReference type="Gene3D" id="3.40.50.10490">
    <property type="entry name" value="Glucose-6-phosphate isomerase like protein, domain 1"/>
    <property type="match status" value="2"/>
</dbReference>
<dbReference type="PROSITE" id="PS51464">
    <property type="entry name" value="SIS"/>
    <property type="match status" value="2"/>
</dbReference>
<dbReference type="InterPro" id="IPR035466">
    <property type="entry name" value="GlmS/AgaS_SIS"/>
</dbReference>
<comment type="caution">
    <text evidence="13">The sequence shown here is derived from an EMBL/GenBank/DDBJ whole genome shotgun (WGS) entry which is preliminary data.</text>
</comment>
<dbReference type="InterPro" id="IPR005855">
    <property type="entry name" value="GFAT"/>
</dbReference>
<dbReference type="EMBL" id="DVLT01000029">
    <property type="protein sequence ID" value="HIU02415.1"/>
    <property type="molecule type" value="Genomic_DNA"/>
</dbReference>
<dbReference type="GO" id="GO:0006047">
    <property type="term" value="P:UDP-N-acetylglucosamine metabolic process"/>
    <property type="evidence" value="ECO:0007669"/>
    <property type="project" value="TreeGrafter"/>
</dbReference>
<dbReference type="Proteomes" id="UP000824164">
    <property type="component" value="Unassembled WGS sequence"/>
</dbReference>
<dbReference type="CDD" id="cd00714">
    <property type="entry name" value="GFAT"/>
    <property type="match status" value="1"/>
</dbReference>
<comment type="subcellular location">
    <subcellularLocation>
        <location evidence="2 10">Cytoplasm</location>
    </subcellularLocation>
</comment>
<dbReference type="InterPro" id="IPR029055">
    <property type="entry name" value="Ntn_hydrolases_N"/>
</dbReference>
<feature type="active site" description="Nucleophile; for GATase activity" evidence="10">
    <location>
        <position position="2"/>
    </location>
</feature>
<dbReference type="NCBIfam" id="NF001484">
    <property type="entry name" value="PRK00331.1"/>
    <property type="match status" value="1"/>
</dbReference>
<evidence type="ECO:0000256" key="1">
    <source>
        <dbReference type="ARBA" id="ARBA00001031"/>
    </source>
</evidence>
<evidence type="ECO:0000256" key="6">
    <source>
        <dbReference type="ARBA" id="ARBA00022576"/>
    </source>
</evidence>
<dbReference type="InterPro" id="IPR001347">
    <property type="entry name" value="SIS_dom"/>
</dbReference>
<dbReference type="PANTHER" id="PTHR10937">
    <property type="entry name" value="GLUCOSAMINE--FRUCTOSE-6-PHOSPHATE AMINOTRANSFERASE, ISOMERIZING"/>
    <property type="match status" value="1"/>
</dbReference>
<accession>A0A9D1HGZ9</accession>
<name>A0A9D1HGZ9_9FIRM</name>
<comment type="function">
    <text evidence="10">Catalyzes the first step in hexosamine metabolism, converting fructose-6P into glucosamine-6P using glutamine as a nitrogen source.</text>
</comment>
<dbReference type="GO" id="GO:0006002">
    <property type="term" value="P:fructose 6-phosphate metabolic process"/>
    <property type="evidence" value="ECO:0007669"/>
    <property type="project" value="TreeGrafter"/>
</dbReference>
<dbReference type="InterPro" id="IPR035490">
    <property type="entry name" value="GlmS/FrlB_SIS"/>
</dbReference>
<keyword evidence="8" id="KW-0677">Repeat</keyword>
<dbReference type="AlphaFoldDB" id="A0A9D1HGZ9"/>
<keyword evidence="7 10" id="KW-0808">Transferase</keyword>
<proteinExistence type="inferred from homology"/>
<dbReference type="InterPro" id="IPR017932">
    <property type="entry name" value="GATase_2_dom"/>
</dbReference>
<dbReference type="GO" id="GO:0046349">
    <property type="term" value="P:amino sugar biosynthetic process"/>
    <property type="evidence" value="ECO:0007669"/>
    <property type="project" value="UniProtKB-ARBA"/>
</dbReference>
<keyword evidence="9" id="KW-0315">Glutamine amidotransferase</keyword>
<evidence type="ECO:0000256" key="8">
    <source>
        <dbReference type="ARBA" id="ARBA00022737"/>
    </source>
</evidence>
<dbReference type="Gene3D" id="3.60.20.10">
    <property type="entry name" value="Glutamine Phosphoribosylpyrophosphate, subunit 1, domain 1"/>
    <property type="match status" value="1"/>
</dbReference>
<evidence type="ECO:0000256" key="9">
    <source>
        <dbReference type="ARBA" id="ARBA00022962"/>
    </source>
</evidence>
<evidence type="ECO:0000256" key="7">
    <source>
        <dbReference type="ARBA" id="ARBA00022679"/>
    </source>
</evidence>
<dbReference type="CDD" id="cd05008">
    <property type="entry name" value="SIS_GlmS_GlmD_1"/>
    <property type="match status" value="1"/>
</dbReference>
<dbReference type="InterPro" id="IPR047084">
    <property type="entry name" value="GFAT_N"/>
</dbReference>
<dbReference type="HAMAP" id="MF_00164">
    <property type="entry name" value="GlmS"/>
    <property type="match status" value="1"/>
</dbReference>
<comment type="catalytic activity">
    <reaction evidence="1 10">
        <text>D-fructose 6-phosphate + L-glutamine = D-glucosamine 6-phosphate + L-glutamate</text>
        <dbReference type="Rhea" id="RHEA:13237"/>
        <dbReference type="ChEBI" id="CHEBI:29985"/>
        <dbReference type="ChEBI" id="CHEBI:58359"/>
        <dbReference type="ChEBI" id="CHEBI:58725"/>
        <dbReference type="ChEBI" id="CHEBI:61527"/>
        <dbReference type="EC" id="2.6.1.16"/>
    </reaction>
</comment>
<evidence type="ECO:0000259" key="11">
    <source>
        <dbReference type="PROSITE" id="PS51278"/>
    </source>
</evidence>
<reference evidence="13" key="1">
    <citation type="submission" date="2020-10" db="EMBL/GenBank/DDBJ databases">
        <authorList>
            <person name="Gilroy R."/>
        </authorList>
    </citation>
    <scope>NUCLEOTIDE SEQUENCE</scope>
    <source>
        <strain evidence="13">CHK187-14744</strain>
    </source>
</reference>
<evidence type="ECO:0000256" key="4">
    <source>
        <dbReference type="ARBA" id="ARBA00016090"/>
    </source>
</evidence>
<keyword evidence="5 10" id="KW-0963">Cytoplasm</keyword>
<dbReference type="Pfam" id="PF01380">
    <property type="entry name" value="SIS"/>
    <property type="match status" value="2"/>
</dbReference>
<dbReference type="NCBIfam" id="TIGR01135">
    <property type="entry name" value="glmS"/>
    <property type="match status" value="1"/>
</dbReference>
<dbReference type="GO" id="GO:0005829">
    <property type="term" value="C:cytosol"/>
    <property type="evidence" value="ECO:0007669"/>
    <property type="project" value="TreeGrafter"/>
</dbReference>
<evidence type="ECO:0000313" key="13">
    <source>
        <dbReference type="EMBL" id="HIU02415.1"/>
    </source>
</evidence>
<dbReference type="InterPro" id="IPR046348">
    <property type="entry name" value="SIS_dom_sf"/>
</dbReference>
<dbReference type="PROSITE" id="PS51278">
    <property type="entry name" value="GATASE_TYPE_2"/>
    <property type="match status" value="1"/>
</dbReference>
<feature type="domain" description="SIS" evidence="12">
    <location>
        <begin position="285"/>
        <end position="424"/>
    </location>
</feature>
<reference evidence="13" key="2">
    <citation type="journal article" date="2021" name="PeerJ">
        <title>Extensive microbial diversity within the chicken gut microbiome revealed by metagenomics and culture.</title>
        <authorList>
            <person name="Gilroy R."/>
            <person name="Ravi A."/>
            <person name="Getino M."/>
            <person name="Pursley I."/>
            <person name="Horton D.L."/>
            <person name="Alikhan N.F."/>
            <person name="Baker D."/>
            <person name="Gharbi K."/>
            <person name="Hall N."/>
            <person name="Watson M."/>
            <person name="Adriaenssens E.M."/>
            <person name="Foster-Nyarko E."/>
            <person name="Jarju S."/>
            <person name="Secka A."/>
            <person name="Antonio M."/>
            <person name="Oren A."/>
            <person name="Chaudhuri R.R."/>
            <person name="La Ragione R."/>
            <person name="Hildebrand F."/>
            <person name="Pallen M.J."/>
        </authorList>
    </citation>
    <scope>NUCLEOTIDE SEQUENCE</scope>
    <source>
        <strain evidence="13">CHK187-14744</strain>
    </source>
</reference>
<dbReference type="GO" id="GO:0006487">
    <property type="term" value="P:protein N-linked glycosylation"/>
    <property type="evidence" value="ECO:0007669"/>
    <property type="project" value="TreeGrafter"/>
</dbReference>
<dbReference type="FunFam" id="3.40.50.10490:FF:000001">
    <property type="entry name" value="Glutamine--fructose-6-phosphate aminotransferase [isomerizing]"/>
    <property type="match status" value="1"/>
</dbReference>
<feature type="active site" description="For Fru-6P isomerization activity" evidence="10">
    <location>
        <position position="603"/>
    </location>
</feature>
<feature type="domain" description="Glutamine amidotransferase type-2" evidence="11">
    <location>
        <begin position="2"/>
        <end position="218"/>
    </location>
</feature>
<dbReference type="GO" id="GO:0097367">
    <property type="term" value="F:carbohydrate derivative binding"/>
    <property type="evidence" value="ECO:0007669"/>
    <property type="project" value="InterPro"/>
</dbReference>
<evidence type="ECO:0000259" key="12">
    <source>
        <dbReference type="PROSITE" id="PS51464"/>
    </source>
</evidence>
<dbReference type="EC" id="2.6.1.16" evidence="3 10"/>
<dbReference type="FunFam" id="3.60.20.10:FF:000006">
    <property type="entry name" value="Glutamine--fructose-6-phosphate aminotransferase [isomerizing]"/>
    <property type="match status" value="1"/>
</dbReference>
<dbReference type="PANTHER" id="PTHR10937:SF0">
    <property type="entry name" value="GLUTAMINE--FRUCTOSE-6-PHOSPHATE TRANSAMINASE (ISOMERIZING)"/>
    <property type="match status" value="1"/>
</dbReference>
<evidence type="ECO:0000256" key="10">
    <source>
        <dbReference type="HAMAP-Rule" id="MF_00164"/>
    </source>
</evidence>
<keyword evidence="6 10" id="KW-0032">Aminotransferase</keyword>
<dbReference type="CDD" id="cd05009">
    <property type="entry name" value="SIS_GlmS_GlmD_2"/>
    <property type="match status" value="1"/>
</dbReference>
<feature type="domain" description="SIS" evidence="12">
    <location>
        <begin position="457"/>
        <end position="598"/>
    </location>
</feature>
<dbReference type="Pfam" id="PF13522">
    <property type="entry name" value="GATase_6"/>
    <property type="match status" value="1"/>
</dbReference>
<comment type="subunit">
    <text evidence="10">Homodimer.</text>
</comment>
<evidence type="ECO:0000313" key="14">
    <source>
        <dbReference type="Proteomes" id="UP000824164"/>
    </source>
</evidence>
<feature type="initiator methionine" description="Removed" evidence="10">
    <location>
        <position position="1"/>
    </location>
</feature>
<organism evidence="13 14">
    <name type="scientific">Candidatus Onthocola gallistercoris</name>
    <dbReference type="NCBI Taxonomy" id="2840876"/>
    <lineage>
        <taxon>Bacteria</taxon>
        <taxon>Bacillati</taxon>
        <taxon>Bacillota</taxon>
        <taxon>Bacilli</taxon>
        <taxon>Candidatus Onthocola</taxon>
    </lineage>
</organism>
<dbReference type="SUPFAM" id="SSF56235">
    <property type="entry name" value="N-terminal nucleophile aminohydrolases (Ntn hydrolases)"/>
    <property type="match status" value="1"/>
</dbReference>
<dbReference type="GO" id="GO:0005975">
    <property type="term" value="P:carbohydrate metabolic process"/>
    <property type="evidence" value="ECO:0007669"/>
    <property type="project" value="UniProtKB-UniRule"/>
</dbReference>
<protein>
    <recommendedName>
        <fullName evidence="4 10">Glutamine--fructose-6-phosphate aminotransferase [isomerizing]</fullName>
        <ecNumber evidence="3 10">2.6.1.16</ecNumber>
    </recommendedName>
    <alternativeName>
        <fullName evidence="10">D-fructose-6-phosphate amidotransferase</fullName>
    </alternativeName>
    <alternativeName>
        <fullName evidence="10">GFAT</fullName>
    </alternativeName>
    <alternativeName>
        <fullName evidence="10">Glucosamine-6-phosphate synthase</fullName>
    </alternativeName>
    <alternativeName>
        <fullName evidence="10">Hexosephosphate aminotransferase</fullName>
    </alternativeName>
    <alternativeName>
        <fullName evidence="10">L-glutamine--D-fructose-6-phosphate amidotransferase</fullName>
    </alternativeName>
</protein>
<evidence type="ECO:0000256" key="2">
    <source>
        <dbReference type="ARBA" id="ARBA00004496"/>
    </source>
</evidence>
<dbReference type="FunFam" id="3.40.50.10490:FF:000002">
    <property type="entry name" value="Glutamine--fructose-6-phosphate aminotransferase [isomerizing]"/>
    <property type="match status" value="1"/>
</dbReference>
<dbReference type="SUPFAM" id="SSF53697">
    <property type="entry name" value="SIS domain"/>
    <property type="match status" value="1"/>
</dbReference>
<gene>
    <name evidence="10 13" type="primary">glmS</name>
    <name evidence="13" type="ORF">IAB63_04085</name>
</gene>